<comment type="caution">
    <text evidence="2">The sequence shown here is derived from an EMBL/GenBank/DDBJ whole genome shotgun (WGS) entry which is preliminary data.</text>
</comment>
<evidence type="ECO:0000259" key="1">
    <source>
        <dbReference type="Pfam" id="PF00561"/>
    </source>
</evidence>
<dbReference type="Proteomes" id="UP000276260">
    <property type="component" value="Unassembled WGS sequence"/>
</dbReference>
<dbReference type="InterPro" id="IPR050266">
    <property type="entry name" value="AB_hydrolase_sf"/>
</dbReference>
<dbReference type="AlphaFoldDB" id="A0A3P3QEI6"/>
<dbReference type="InterPro" id="IPR000639">
    <property type="entry name" value="Epox_hydrolase-like"/>
</dbReference>
<gene>
    <name evidence="2" type="ORF">EIK76_14260</name>
</gene>
<sequence length="249" mass="27377">MQQTVLMLHSSLSSGRQWQSLKQALKTQYQVLTPDLLGYGHNSLSYPRPMQLADEARQLWPLLAGKAAGSVILLGHSFGGALALHMARVRPELFKALLVFEPVAFHLLKTADIVVYQQVQQLSQQMLSLSPAQAAALFIDYWQGEGYFKALPGIMQQKLTSQVGKVAADFEALSAEPARLTDYASSIRCPVLLLSGEQSQLPAQRVARLLAEVLPDLVFRQLKTGHMGPVTDAELVNAILLEFIQCLKA</sequence>
<evidence type="ECO:0000313" key="3">
    <source>
        <dbReference type="Proteomes" id="UP000276260"/>
    </source>
</evidence>
<dbReference type="InterPro" id="IPR000073">
    <property type="entry name" value="AB_hydrolase_1"/>
</dbReference>
<protein>
    <submittedName>
        <fullName evidence="2">Alpha/beta hydrolase</fullName>
    </submittedName>
</protein>
<dbReference type="RefSeq" id="WP_046520593.1">
    <property type="nucleotide sequence ID" value="NZ_LAVS01000086.1"/>
</dbReference>
<dbReference type="OrthoDB" id="149912at2"/>
<keyword evidence="2" id="KW-0378">Hydrolase</keyword>
<reference evidence="2 3" key="1">
    <citation type="submission" date="2018-11" db="EMBL/GenBank/DDBJ databases">
        <title>Draft genome analysis of Rheinheimera mesophila isolated from an industrial waste site.</title>
        <authorList>
            <person name="Yu Q."/>
            <person name="Qi Y."/>
            <person name="Zhang H."/>
            <person name="Lu Y."/>
            <person name="Pu J."/>
        </authorList>
    </citation>
    <scope>NUCLEOTIDE SEQUENCE [LARGE SCALE GENOMIC DNA]</scope>
    <source>
        <strain evidence="2 3">IITR13</strain>
    </source>
</reference>
<dbReference type="EMBL" id="RRCF01000004">
    <property type="protein sequence ID" value="RRJ19612.1"/>
    <property type="molecule type" value="Genomic_DNA"/>
</dbReference>
<dbReference type="PANTHER" id="PTHR43798">
    <property type="entry name" value="MONOACYLGLYCEROL LIPASE"/>
    <property type="match status" value="1"/>
</dbReference>
<proteinExistence type="predicted"/>
<dbReference type="Pfam" id="PF00561">
    <property type="entry name" value="Abhydrolase_1"/>
    <property type="match status" value="1"/>
</dbReference>
<evidence type="ECO:0000313" key="2">
    <source>
        <dbReference type="EMBL" id="RRJ19612.1"/>
    </source>
</evidence>
<name>A0A3P3QEI6_9GAMM</name>
<dbReference type="GO" id="GO:0016787">
    <property type="term" value="F:hydrolase activity"/>
    <property type="evidence" value="ECO:0007669"/>
    <property type="project" value="UniProtKB-KW"/>
</dbReference>
<feature type="domain" description="AB hydrolase-1" evidence="1">
    <location>
        <begin position="4"/>
        <end position="229"/>
    </location>
</feature>
<dbReference type="Gene3D" id="3.40.50.1820">
    <property type="entry name" value="alpha/beta hydrolase"/>
    <property type="match status" value="1"/>
</dbReference>
<accession>A0A3P3QEI6</accession>
<dbReference type="PRINTS" id="PR00111">
    <property type="entry name" value="ABHYDROLASE"/>
</dbReference>
<dbReference type="InterPro" id="IPR029058">
    <property type="entry name" value="AB_hydrolase_fold"/>
</dbReference>
<dbReference type="PRINTS" id="PR00412">
    <property type="entry name" value="EPOXHYDRLASE"/>
</dbReference>
<keyword evidence="3" id="KW-1185">Reference proteome</keyword>
<organism evidence="2 3">
    <name type="scientific">Rheinheimera mesophila</name>
    <dbReference type="NCBI Taxonomy" id="1547515"/>
    <lineage>
        <taxon>Bacteria</taxon>
        <taxon>Pseudomonadati</taxon>
        <taxon>Pseudomonadota</taxon>
        <taxon>Gammaproteobacteria</taxon>
        <taxon>Chromatiales</taxon>
        <taxon>Chromatiaceae</taxon>
        <taxon>Rheinheimera</taxon>
    </lineage>
</organism>
<dbReference type="SUPFAM" id="SSF53474">
    <property type="entry name" value="alpha/beta-Hydrolases"/>
    <property type="match status" value="1"/>
</dbReference>